<dbReference type="SUPFAM" id="SSF52172">
    <property type="entry name" value="CheY-like"/>
    <property type="match status" value="1"/>
</dbReference>
<dbReference type="PROSITE" id="PS50110">
    <property type="entry name" value="RESPONSE_REGULATORY"/>
    <property type="match status" value="1"/>
</dbReference>
<evidence type="ECO:0000313" key="4">
    <source>
        <dbReference type="EMBL" id="QDV86518.1"/>
    </source>
</evidence>
<protein>
    <submittedName>
        <fullName evidence="4">Transcriptional regulatory protein ZraR</fullName>
    </submittedName>
</protein>
<dbReference type="PANTHER" id="PTHR44591:SF3">
    <property type="entry name" value="RESPONSE REGULATORY DOMAIN-CONTAINING PROTEIN"/>
    <property type="match status" value="1"/>
</dbReference>
<accession>A0ABX5XWX0</accession>
<dbReference type="Pfam" id="PF00072">
    <property type="entry name" value="Response_reg"/>
    <property type="match status" value="1"/>
</dbReference>
<reference evidence="4 5" key="1">
    <citation type="submission" date="2019-02" db="EMBL/GenBank/DDBJ databases">
        <title>Deep-cultivation of Planctomycetes and their phenomic and genomic characterization uncovers novel biology.</title>
        <authorList>
            <person name="Wiegand S."/>
            <person name="Jogler M."/>
            <person name="Boedeker C."/>
            <person name="Pinto D."/>
            <person name="Vollmers J."/>
            <person name="Rivas-Marin E."/>
            <person name="Kohn T."/>
            <person name="Peeters S.H."/>
            <person name="Heuer A."/>
            <person name="Rast P."/>
            <person name="Oberbeckmann S."/>
            <person name="Bunk B."/>
            <person name="Jeske O."/>
            <person name="Meyerdierks A."/>
            <person name="Storesund J.E."/>
            <person name="Kallscheuer N."/>
            <person name="Luecker S."/>
            <person name="Lage O.M."/>
            <person name="Pohl T."/>
            <person name="Merkel B.J."/>
            <person name="Hornburger P."/>
            <person name="Mueller R.-W."/>
            <person name="Bruemmer F."/>
            <person name="Labrenz M."/>
            <person name="Spormann A.M."/>
            <person name="Op den Camp H."/>
            <person name="Overmann J."/>
            <person name="Amann R."/>
            <person name="Jetten M.S.M."/>
            <person name="Mascher T."/>
            <person name="Medema M.H."/>
            <person name="Devos D.P."/>
            <person name="Kaster A.-K."/>
            <person name="Ovreas L."/>
            <person name="Rohde M."/>
            <person name="Galperin M.Y."/>
            <person name="Jogler C."/>
        </authorList>
    </citation>
    <scope>NUCLEOTIDE SEQUENCE [LARGE SCALE GENOMIC DNA]</scope>
    <source>
        <strain evidence="4 5">TBK1r</strain>
    </source>
</reference>
<dbReference type="Gene3D" id="3.40.50.2300">
    <property type="match status" value="1"/>
</dbReference>
<dbReference type="InterPro" id="IPR001789">
    <property type="entry name" value="Sig_transdc_resp-reg_receiver"/>
</dbReference>
<keyword evidence="5" id="KW-1185">Reference proteome</keyword>
<dbReference type="InterPro" id="IPR050595">
    <property type="entry name" value="Bact_response_regulator"/>
</dbReference>
<evidence type="ECO:0000259" key="3">
    <source>
        <dbReference type="PROSITE" id="PS50110"/>
    </source>
</evidence>
<feature type="modified residue" description="4-aspartylphosphate" evidence="2">
    <location>
        <position position="96"/>
    </location>
</feature>
<proteinExistence type="predicted"/>
<feature type="domain" description="Response regulatory" evidence="3">
    <location>
        <begin position="47"/>
        <end position="161"/>
    </location>
</feature>
<sequence>MTGTTSPLPFQSGRIYSGHIYSEHIDPRQEFGVVNSAELMNRHGGIKLLCIDDDVLGLKSLTVLMQTLGYQIDCAESAAEGLEMVRNGDFDLVITDMNMPEMNGLLLTQEIKKIVPETPVIVITGSIDMESRELASGVCPDCVLVKPLDLHEFSEQLNRLLQGETIRESE</sequence>
<dbReference type="PANTHER" id="PTHR44591">
    <property type="entry name" value="STRESS RESPONSE REGULATOR PROTEIN 1"/>
    <property type="match status" value="1"/>
</dbReference>
<dbReference type="InterPro" id="IPR011006">
    <property type="entry name" value="CheY-like_superfamily"/>
</dbReference>
<dbReference type="SMART" id="SM00448">
    <property type="entry name" value="REC"/>
    <property type="match status" value="1"/>
</dbReference>
<evidence type="ECO:0000256" key="1">
    <source>
        <dbReference type="ARBA" id="ARBA00022553"/>
    </source>
</evidence>
<gene>
    <name evidence="4" type="primary">zraR_10</name>
    <name evidence="4" type="ORF">TBK1r_55370</name>
</gene>
<name>A0ABX5XWX0_9BACT</name>
<evidence type="ECO:0000313" key="5">
    <source>
        <dbReference type="Proteomes" id="UP000318081"/>
    </source>
</evidence>
<evidence type="ECO:0000256" key="2">
    <source>
        <dbReference type="PROSITE-ProRule" id="PRU00169"/>
    </source>
</evidence>
<keyword evidence="1 2" id="KW-0597">Phosphoprotein</keyword>
<dbReference type="Proteomes" id="UP000318081">
    <property type="component" value="Chromosome"/>
</dbReference>
<organism evidence="4 5">
    <name type="scientific">Stieleria magnilauensis</name>
    <dbReference type="NCBI Taxonomy" id="2527963"/>
    <lineage>
        <taxon>Bacteria</taxon>
        <taxon>Pseudomonadati</taxon>
        <taxon>Planctomycetota</taxon>
        <taxon>Planctomycetia</taxon>
        <taxon>Pirellulales</taxon>
        <taxon>Pirellulaceae</taxon>
        <taxon>Stieleria</taxon>
    </lineage>
</organism>
<dbReference type="CDD" id="cd00156">
    <property type="entry name" value="REC"/>
    <property type="match status" value="1"/>
</dbReference>
<dbReference type="EMBL" id="CP036432">
    <property type="protein sequence ID" value="QDV86518.1"/>
    <property type="molecule type" value="Genomic_DNA"/>
</dbReference>